<keyword evidence="2" id="KW-1185">Reference proteome</keyword>
<organism evidence="1 2">
    <name type="scientific">Nocardia puris</name>
    <dbReference type="NCBI Taxonomy" id="208602"/>
    <lineage>
        <taxon>Bacteria</taxon>
        <taxon>Bacillati</taxon>
        <taxon>Actinomycetota</taxon>
        <taxon>Actinomycetes</taxon>
        <taxon>Mycobacteriales</taxon>
        <taxon>Nocardiaceae</taxon>
        <taxon>Nocardia</taxon>
    </lineage>
</organism>
<dbReference type="Gene3D" id="3.40.50.1240">
    <property type="entry name" value="Phosphoglycerate mutase-like"/>
    <property type="match status" value="1"/>
</dbReference>
<evidence type="ECO:0000313" key="2">
    <source>
        <dbReference type="Proteomes" id="UP000252586"/>
    </source>
</evidence>
<dbReference type="AlphaFoldDB" id="A0A366D6E3"/>
<dbReference type="Proteomes" id="UP000252586">
    <property type="component" value="Unassembled WGS sequence"/>
</dbReference>
<gene>
    <name evidence="1" type="ORF">DFR74_114164</name>
</gene>
<protein>
    <submittedName>
        <fullName evidence="1">Broad specificity phosphatase PhoE</fullName>
    </submittedName>
</protein>
<dbReference type="EMBL" id="QNRE01000014">
    <property type="protein sequence ID" value="RBO85621.1"/>
    <property type="molecule type" value="Genomic_DNA"/>
</dbReference>
<dbReference type="RefSeq" id="WP_067510659.1">
    <property type="nucleotide sequence ID" value="NZ_CP107943.1"/>
</dbReference>
<reference evidence="1 2" key="1">
    <citation type="submission" date="2018-06" db="EMBL/GenBank/DDBJ databases">
        <title>Genomic Encyclopedia of Type Strains, Phase IV (KMG-IV): sequencing the most valuable type-strain genomes for metagenomic binning, comparative biology and taxonomic classification.</title>
        <authorList>
            <person name="Goeker M."/>
        </authorList>
    </citation>
    <scope>NUCLEOTIDE SEQUENCE [LARGE SCALE GENOMIC DNA]</scope>
    <source>
        <strain evidence="1 2">DSM 44599</strain>
    </source>
</reference>
<dbReference type="Pfam" id="PF00300">
    <property type="entry name" value="His_Phos_1"/>
    <property type="match status" value="1"/>
</dbReference>
<name>A0A366D6E3_9NOCA</name>
<dbReference type="SMART" id="SM00855">
    <property type="entry name" value="PGAM"/>
    <property type="match status" value="1"/>
</dbReference>
<comment type="caution">
    <text evidence="1">The sequence shown here is derived from an EMBL/GenBank/DDBJ whole genome shotgun (WGS) entry which is preliminary data.</text>
</comment>
<dbReference type="STRING" id="1210090.GCA_001613185_03872"/>
<dbReference type="OrthoDB" id="7502553at2"/>
<sequence length="181" mass="20101">MRKVLRLDLVSHGMTEATRKARFPVDESLTEAGRRALSSCAPLGAARVLTGPERRAVETAAQLGLTGERDARLRDLDAGAWRGGDLMTVPQDELYRWLTDPSYKGHGGESVTELIERTRYWMAEIASEGMSTVAVTHPAVVRAALLVTLDSPPKSFWRIDVPPGHVTRLHYRGEWTLHFTP</sequence>
<accession>A0A366D6E3</accession>
<dbReference type="InterPro" id="IPR013078">
    <property type="entry name" value="His_Pase_superF_clade-1"/>
</dbReference>
<evidence type="ECO:0000313" key="1">
    <source>
        <dbReference type="EMBL" id="RBO85621.1"/>
    </source>
</evidence>
<proteinExistence type="predicted"/>
<dbReference type="CDD" id="cd07067">
    <property type="entry name" value="HP_PGM_like"/>
    <property type="match status" value="1"/>
</dbReference>
<dbReference type="SUPFAM" id="SSF53254">
    <property type="entry name" value="Phosphoglycerate mutase-like"/>
    <property type="match status" value="1"/>
</dbReference>
<dbReference type="InterPro" id="IPR029033">
    <property type="entry name" value="His_PPase_superfam"/>
</dbReference>